<dbReference type="InterPro" id="IPR041136">
    <property type="entry name" value="Vault_4"/>
</dbReference>
<feature type="domain" description="Major vault protein repeat" evidence="12">
    <location>
        <begin position="73"/>
        <end position="131"/>
    </location>
</feature>
<evidence type="ECO:0000259" key="14">
    <source>
        <dbReference type="Pfam" id="PF17796"/>
    </source>
</evidence>
<evidence type="ECO:0000256" key="8">
    <source>
        <dbReference type="PROSITE-ProRule" id="PRU00571"/>
    </source>
</evidence>
<dbReference type="CDD" id="cd08825">
    <property type="entry name" value="MVP_shoulder"/>
    <property type="match status" value="1"/>
</dbReference>
<evidence type="ECO:0000256" key="9">
    <source>
        <dbReference type="SAM" id="MobiDB-lite"/>
    </source>
</evidence>
<feature type="repeat" description="MVP" evidence="8">
    <location>
        <begin position="177"/>
        <end position="229"/>
    </location>
</feature>
<gene>
    <name evidence="15" type="primary">MVP_2</name>
    <name evidence="15" type="ORF">FJT64_002296</name>
</gene>
<feature type="compositionally biased region" description="Basic and acidic residues" evidence="9">
    <location>
        <begin position="615"/>
        <end position="624"/>
    </location>
</feature>
<evidence type="ECO:0000313" key="16">
    <source>
        <dbReference type="Proteomes" id="UP000440578"/>
    </source>
</evidence>
<sequence length="741" mass="82110">MALDDLQLLNEAAEAIKMSKKDSSSSSDSLFRIPPHYYVHVLDQTANVTRVEVGPQTFIRKDNERVIVGPNAMVVVPPRHYCVVENPVVRGEDGQVVCDASGQARLLHADTEVRLHQDPFPLYPGEKLSSAVLPLKVFKEGEVVRSAGDEWLFGPGTYVPRPEVEEVADIKAIIIGPNQALRLRARLETTDWKGQKRVAGEEWLVTRVGAYMPGVYEEVAKMVNAHVLTEKTALLVRATRTFTDSRGVRRKNGEEWLVRFDDMETFIPDVYEEVVEEREVTTLTSRQYCVICDPVGPDGKPQLGQRRLVRGEKSFFLQPDRWMVTGPVEFVPPIEVGGGGSADGLSQLDRTEGIYVRNNRTGEVRAVCGQTYMLTQDEELWEKELPASVVELLRTDALADRGGYRELRRSATNKSHDELSDRTRVITYRVPHNAAVQVYDYKAKRSRVVFGPDLVMLEPDEQFTQLSLSGGKPKKPNTIRALSLLLGPDFCTDIIAYNWHFDVGNKTAEDACKIFSVPDFVGDACKAIASRVRGAVAQRPFDDFHKNSAKIIRQSVFGLDDAGKVRKQFVFPQNNLVVTSIDIQSVEPVDQRTRDSLQKSVQLAIEITTNAQEAAAKHEAERTEAGGARPTRAAEDQGRGGRGAGATGQAKAEAQSRAEAARIEGEAAVEQAGLKARAANIEAESELERLRSAREAELKYTEESNQLEIARFQGDGQHRDREGLVGLGQAAGTESAVQRPR</sequence>
<keyword evidence="4 8" id="KW-0963">Cytoplasm</keyword>
<name>A0A6A4WKG9_AMPAM</name>
<dbReference type="Pfam" id="PF01505">
    <property type="entry name" value="Vault"/>
    <property type="match status" value="2"/>
</dbReference>
<dbReference type="GO" id="GO:0005737">
    <property type="term" value="C:cytoplasm"/>
    <property type="evidence" value="ECO:0007669"/>
    <property type="project" value="UniProtKB-SubCell"/>
</dbReference>
<feature type="domain" description="Major vault protein repeat" evidence="14">
    <location>
        <begin position="348"/>
        <end position="400"/>
    </location>
</feature>
<dbReference type="InterPro" id="IPR002499">
    <property type="entry name" value="Vault_N"/>
</dbReference>
<dbReference type="PROSITE" id="PS51224">
    <property type="entry name" value="MVP"/>
    <property type="match status" value="3"/>
</dbReference>
<evidence type="ECO:0000259" key="12">
    <source>
        <dbReference type="Pfam" id="PF17794"/>
    </source>
</evidence>
<dbReference type="InterPro" id="IPR041134">
    <property type="entry name" value="Vault_2"/>
</dbReference>
<feature type="domain" description="Major vault protein repeat" evidence="12">
    <location>
        <begin position="281"/>
        <end position="317"/>
    </location>
</feature>
<keyword evidence="16" id="KW-1185">Reference proteome</keyword>
<dbReference type="PANTHER" id="PTHR14165:SF3">
    <property type="entry name" value="MAJOR VAULT PROTEIN"/>
    <property type="match status" value="1"/>
</dbReference>
<dbReference type="EMBL" id="VIIS01000581">
    <property type="protein sequence ID" value="KAF0307365.1"/>
    <property type="molecule type" value="Genomic_DNA"/>
</dbReference>
<feature type="region of interest" description="Disordered" evidence="9">
    <location>
        <begin position="713"/>
        <end position="741"/>
    </location>
</feature>
<dbReference type="InterPro" id="IPR039059">
    <property type="entry name" value="MVP"/>
</dbReference>
<dbReference type="PANTHER" id="PTHR14165">
    <property type="entry name" value="MAJOR VAULT PROTEIN"/>
    <property type="match status" value="1"/>
</dbReference>
<dbReference type="Gene3D" id="2.30.30.550">
    <property type="entry name" value="Major Vault Protein repeat"/>
    <property type="match status" value="3"/>
</dbReference>
<feature type="repeat" description="MVP" evidence="8">
    <location>
        <begin position="230"/>
        <end position="284"/>
    </location>
</feature>
<dbReference type="InterPro" id="IPR021870">
    <property type="entry name" value="MVP_shoulder"/>
</dbReference>
<dbReference type="InterPro" id="IPR043023">
    <property type="entry name" value="MVP_rep_sf"/>
</dbReference>
<proteinExistence type="predicted"/>
<feature type="domain" description="Major vault protein repeat" evidence="10">
    <location>
        <begin position="226"/>
        <end position="269"/>
    </location>
</feature>
<dbReference type="Gene3D" id="2.30.30.570">
    <property type="match status" value="2"/>
</dbReference>
<dbReference type="Gene3D" id="6.10.250.720">
    <property type="match status" value="2"/>
</dbReference>
<keyword evidence="5" id="KW-0677">Repeat</keyword>
<dbReference type="Pfam" id="PF17795">
    <property type="entry name" value="Vault_3"/>
    <property type="match status" value="1"/>
</dbReference>
<dbReference type="FunFam" id="2.30.30.570:FF:000002">
    <property type="entry name" value="Major vault protein-alpha"/>
    <property type="match status" value="1"/>
</dbReference>
<feature type="region of interest" description="Disordered" evidence="9">
    <location>
        <begin position="612"/>
        <end position="663"/>
    </location>
</feature>
<dbReference type="Pfam" id="PF11978">
    <property type="entry name" value="MVP_shoulder"/>
    <property type="match status" value="1"/>
</dbReference>
<evidence type="ECO:0000256" key="3">
    <source>
        <dbReference type="ARBA" id="ARBA00018296"/>
    </source>
</evidence>
<evidence type="ECO:0000256" key="6">
    <source>
        <dbReference type="ARBA" id="ARBA00023242"/>
    </source>
</evidence>
<evidence type="ECO:0000256" key="1">
    <source>
        <dbReference type="ARBA" id="ARBA00004123"/>
    </source>
</evidence>
<protein>
    <recommendedName>
        <fullName evidence="3">Major vault protein</fullName>
    </recommendedName>
</protein>
<feature type="domain" description="Major vault protein shoulder" evidence="11">
    <location>
        <begin position="495"/>
        <end position="590"/>
    </location>
</feature>
<evidence type="ECO:0000256" key="7">
    <source>
        <dbReference type="ARBA" id="ARBA00023274"/>
    </source>
</evidence>
<dbReference type="Pfam" id="PF17796">
    <property type="entry name" value="Vault_4"/>
    <property type="match status" value="1"/>
</dbReference>
<dbReference type="FunFam" id="2.30.30.560:FF:000001">
    <property type="entry name" value="major vault protein-like"/>
    <property type="match status" value="1"/>
</dbReference>
<evidence type="ECO:0000259" key="13">
    <source>
        <dbReference type="Pfam" id="PF17795"/>
    </source>
</evidence>
<dbReference type="InterPro" id="IPR043179">
    <property type="entry name" value="Vault_2_sf"/>
</dbReference>
<dbReference type="Gene3D" id="3.30.479.30">
    <property type="entry name" value="Band 7 domain"/>
    <property type="match status" value="1"/>
</dbReference>
<dbReference type="FunFam" id="2.30.30.560:FF:000002">
    <property type="entry name" value="Major vault protein-alpha"/>
    <property type="match status" value="1"/>
</dbReference>
<dbReference type="Gene3D" id="2.30.30.560">
    <property type="match status" value="2"/>
</dbReference>
<evidence type="ECO:0000256" key="2">
    <source>
        <dbReference type="ARBA" id="ARBA00004496"/>
    </source>
</evidence>
<accession>A0A6A4WKG9</accession>
<dbReference type="GO" id="GO:0005634">
    <property type="term" value="C:nucleus"/>
    <property type="evidence" value="ECO:0007669"/>
    <property type="project" value="UniProtKB-SubCell"/>
</dbReference>
<organism evidence="15 16">
    <name type="scientific">Amphibalanus amphitrite</name>
    <name type="common">Striped barnacle</name>
    <name type="synonym">Balanus amphitrite</name>
    <dbReference type="NCBI Taxonomy" id="1232801"/>
    <lineage>
        <taxon>Eukaryota</taxon>
        <taxon>Metazoa</taxon>
        <taxon>Ecdysozoa</taxon>
        <taxon>Arthropoda</taxon>
        <taxon>Crustacea</taxon>
        <taxon>Multicrustacea</taxon>
        <taxon>Cirripedia</taxon>
        <taxon>Thoracica</taxon>
        <taxon>Thoracicalcarea</taxon>
        <taxon>Balanomorpha</taxon>
        <taxon>Balanoidea</taxon>
        <taxon>Balanidae</taxon>
        <taxon>Amphibalaninae</taxon>
        <taxon>Amphibalanus</taxon>
    </lineage>
</organism>
<comment type="caution">
    <text evidence="15">The sequence shown here is derived from an EMBL/GenBank/DDBJ whole genome shotgun (WGS) entry which is preliminary data.</text>
</comment>
<dbReference type="GO" id="GO:1990904">
    <property type="term" value="C:ribonucleoprotein complex"/>
    <property type="evidence" value="ECO:0007669"/>
    <property type="project" value="UniProtKB-UniRule"/>
</dbReference>
<feature type="repeat" description="MVP" evidence="8">
    <location>
        <begin position="79"/>
        <end position="139"/>
    </location>
</feature>
<dbReference type="InterPro" id="IPR036013">
    <property type="entry name" value="Band_7/SPFH_dom_sf"/>
</dbReference>
<evidence type="ECO:0000256" key="4">
    <source>
        <dbReference type="ARBA" id="ARBA00022490"/>
    </source>
</evidence>
<dbReference type="Gene3D" id="2.30.30.620">
    <property type="match status" value="1"/>
</dbReference>
<dbReference type="InterPro" id="IPR041139">
    <property type="entry name" value="MVP_rep_dom"/>
</dbReference>
<evidence type="ECO:0000259" key="10">
    <source>
        <dbReference type="Pfam" id="PF01505"/>
    </source>
</evidence>
<dbReference type="InterPro" id="IPR040989">
    <property type="entry name" value="Vault_3"/>
</dbReference>
<reference evidence="15 16" key="1">
    <citation type="submission" date="2019-07" db="EMBL/GenBank/DDBJ databases">
        <title>Draft genome assembly of a fouling barnacle, Amphibalanus amphitrite (Darwin, 1854): The first reference genome for Thecostraca.</title>
        <authorList>
            <person name="Kim W."/>
        </authorList>
    </citation>
    <scope>NUCLEOTIDE SEQUENCE [LARGE SCALE GENOMIC DNA]</scope>
    <source>
        <strain evidence="15">SNU_AA5</strain>
        <tissue evidence="15">Soma without cirri and trophi</tissue>
    </source>
</reference>
<dbReference type="Pfam" id="PF17794">
    <property type="entry name" value="Vault_2"/>
    <property type="match status" value="2"/>
</dbReference>
<dbReference type="Proteomes" id="UP000440578">
    <property type="component" value="Unassembled WGS sequence"/>
</dbReference>
<dbReference type="FunFam" id="2.30.30.570:FF:000001">
    <property type="entry name" value="major vault protein-like"/>
    <property type="match status" value="1"/>
</dbReference>
<dbReference type="FunFam" id="3.30.479.30:FF:000010">
    <property type="entry name" value="major vault protein-like"/>
    <property type="match status" value="1"/>
</dbReference>
<evidence type="ECO:0000259" key="11">
    <source>
        <dbReference type="Pfam" id="PF11978"/>
    </source>
</evidence>
<evidence type="ECO:0000256" key="5">
    <source>
        <dbReference type="ARBA" id="ARBA00022737"/>
    </source>
</evidence>
<feature type="domain" description="Major vault protein repeat" evidence="10">
    <location>
        <begin position="174"/>
        <end position="214"/>
    </location>
</feature>
<evidence type="ECO:0000313" key="15">
    <source>
        <dbReference type="EMBL" id="KAF0307365.1"/>
    </source>
</evidence>
<feature type="compositionally biased region" description="Basic and acidic residues" evidence="9">
    <location>
        <begin position="654"/>
        <end position="663"/>
    </location>
</feature>
<keyword evidence="7 8" id="KW-0687">Ribonucleoprotein</keyword>
<dbReference type="FunFam" id="2.30.30.550:FF:000001">
    <property type="entry name" value="major vault protein-like"/>
    <property type="match status" value="2"/>
</dbReference>
<keyword evidence="6" id="KW-0539">Nucleus</keyword>
<dbReference type="AlphaFoldDB" id="A0A6A4WKG9"/>
<dbReference type="OrthoDB" id="6365499at2759"/>
<comment type="subcellular location">
    <subcellularLocation>
        <location evidence="2 8">Cytoplasm</location>
    </subcellularLocation>
    <subcellularLocation>
        <location evidence="1">Nucleus</location>
    </subcellularLocation>
</comment>
<feature type="domain" description="Major vault protein repeat" evidence="13">
    <location>
        <begin position="425"/>
        <end position="486"/>
    </location>
</feature>